<accession>A0A7J6S1P8</accession>
<feature type="non-terminal residue" evidence="2">
    <location>
        <position position="255"/>
    </location>
</feature>
<dbReference type="AlphaFoldDB" id="A0A7J6S1P8"/>
<sequence>MKRTQVRINFEGHAIKLAIDTGSHVTYLVYGGWYESLYGSGSCKYLISGCYFCPPTDPCDLDSLLRQDVYVVRYTDGSSMKYVYRKVTLKVGNRKINDLHVGLMVNSSDVTTSVQPLALLGLSLQRAELQAGSPRPSHLQQLMERGAIPHFTIAIRVSKVYHGLTGQLVLGDALPQGEDITLIPLRKGSGLATRIAVSAVLVRSPSTSGTWIEANNTTEFHPGTVDTGADFIVVPEIVFERIWEAIEDEFGRDRV</sequence>
<dbReference type="Proteomes" id="UP000574390">
    <property type="component" value="Unassembled WGS sequence"/>
</dbReference>
<dbReference type="SUPFAM" id="SSF50630">
    <property type="entry name" value="Acid proteases"/>
    <property type="match status" value="1"/>
</dbReference>
<dbReference type="EMBL" id="JABANM010018524">
    <property type="protein sequence ID" value="KAF4725960.1"/>
    <property type="molecule type" value="Genomic_DNA"/>
</dbReference>
<gene>
    <name evidence="2" type="ORF">FOZ62_001049</name>
</gene>
<dbReference type="PROSITE" id="PS00141">
    <property type="entry name" value="ASP_PROTEASE"/>
    <property type="match status" value="1"/>
</dbReference>
<organism evidence="2 3">
    <name type="scientific">Perkinsus olseni</name>
    <name type="common">Perkinsus atlanticus</name>
    <dbReference type="NCBI Taxonomy" id="32597"/>
    <lineage>
        <taxon>Eukaryota</taxon>
        <taxon>Sar</taxon>
        <taxon>Alveolata</taxon>
        <taxon>Perkinsozoa</taxon>
        <taxon>Perkinsea</taxon>
        <taxon>Perkinsida</taxon>
        <taxon>Perkinsidae</taxon>
        <taxon>Perkinsus</taxon>
    </lineage>
</organism>
<protein>
    <recommendedName>
        <fullName evidence="1">Peptidase A1 domain-containing protein</fullName>
    </recommendedName>
</protein>
<dbReference type="PROSITE" id="PS51767">
    <property type="entry name" value="PEPTIDASE_A1"/>
    <property type="match status" value="1"/>
</dbReference>
<dbReference type="InterPro" id="IPR021109">
    <property type="entry name" value="Peptidase_aspartic_dom_sf"/>
</dbReference>
<comment type="caution">
    <text evidence="2">The sequence shown here is derived from an EMBL/GenBank/DDBJ whole genome shotgun (WGS) entry which is preliminary data.</text>
</comment>
<dbReference type="InterPro" id="IPR033121">
    <property type="entry name" value="PEPTIDASE_A1"/>
</dbReference>
<evidence type="ECO:0000313" key="2">
    <source>
        <dbReference type="EMBL" id="KAF4725960.1"/>
    </source>
</evidence>
<evidence type="ECO:0000259" key="1">
    <source>
        <dbReference type="PROSITE" id="PS51767"/>
    </source>
</evidence>
<feature type="domain" description="Peptidase A1" evidence="1">
    <location>
        <begin position="2"/>
        <end position="255"/>
    </location>
</feature>
<dbReference type="GO" id="GO:0004190">
    <property type="term" value="F:aspartic-type endopeptidase activity"/>
    <property type="evidence" value="ECO:0007669"/>
    <property type="project" value="InterPro"/>
</dbReference>
<dbReference type="InterPro" id="IPR001969">
    <property type="entry name" value="Aspartic_peptidase_AS"/>
</dbReference>
<name>A0A7J6S1P8_PEROL</name>
<dbReference type="Gene3D" id="2.40.70.10">
    <property type="entry name" value="Acid Proteases"/>
    <property type="match status" value="1"/>
</dbReference>
<proteinExistence type="predicted"/>
<evidence type="ECO:0000313" key="3">
    <source>
        <dbReference type="Proteomes" id="UP000574390"/>
    </source>
</evidence>
<dbReference type="GO" id="GO:0006508">
    <property type="term" value="P:proteolysis"/>
    <property type="evidence" value="ECO:0007669"/>
    <property type="project" value="InterPro"/>
</dbReference>
<dbReference type="Pfam" id="PF00026">
    <property type="entry name" value="Asp"/>
    <property type="match status" value="1"/>
</dbReference>
<reference evidence="2 3" key="1">
    <citation type="submission" date="2020-04" db="EMBL/GenBank/DDBJ databases">
        <title>Perkinsus olseni comparative genomics.</title>
        <authorList>
            <person name="Bogema D.R."/>
        </authorList>
    </citation>
    <scope>NUCLEOTIDE SEQUENCE [LARGE SCALE GENOMIC DNA]</scope>
    <source>
        <strain evidence="2">ATCC PRA-205</strain>
    </source>
</reference>